<accession>A0A6T8K0A8</accession>
<evidence type="ECO:0000256" key="5">
    <source>
        <dbReference type="ARBA" id="ARBA00022692"/>
    </source>
</evidence>
<evidence type="ECO:0000256" key="8">
    <source>
        <dbReference type="ARBA" id="ARBA00022991"/>
    </source>
</evidence>
<proteinExistence type="inferred from homology"/>
<dbReference type="AlphaFoldDB" id="A0A6T8K0A8"/>
<dbReference type="Gene3D" id="1.20.1070.10">
    <property type="entry name" value="Rhodopsin 7-helix transmembrane proteins"/>
    <property type="match status" value="1"/>
</dbReference>
<keyword evidence="4" id="KW-0716">Sensory transduction</keyword>
<evidence type="ECO:0000313" key="12">
    <source>
        <dbReference type="EMBL" id="CAD8742826.1"/>
    </source>
</evidence>
<keyword evidence="3" id="KW-0600">Photoreceptor protein</keyword>
<reference evidence="13" key="1">
    <citation type="submission" date="2021-01" db="EMBL/GenBank/DDBJ databases">
        <authorList>
            <person name="Corre E."/>
            <person name="Pelletier E."/>
            <person name="Niang G."/>
            <person name="Scheremetjew M."/>
            <person name="Finn R."/>
            <person name="Kale V."/>
            <person name="Holt S."/>
            <person name="Cochrane G."/>
            <person name="Meng A."/>
            <person name="Brown T."/>
            <person name="Cohen L."/>
        </authorList>
    </citation>
    <scope>NUCLEOTIDE SEQUENCE</scope>
    <source>
        <strain evidence="12">CCMP441</strain>
        <strain evidence="13">CCMP644</strain>
    </source>
</reference>
<evidence type="ECO:0000256" key="10">
    <source>
        <dbReference type="ARBA" id="ARBA00023170"/>
    </source>
</evidence>
<dbReference type="SMART" id="SM01021">
    <property type="entry name" value="Bac_rhodopsin"/>
    <property type="match status" value="1"/>
</dbReference>
<protein>
    <recommendedName>
        <fullName evidence="14">Opsin</fullName>
    </recommendedName>
</protein>
<evidence type="ECO:0000313" key="13">
    <source>
        <dbReference type="EMBL" id="CAD8969092.1"/>
    </source>
</evidence>
<evidence type="ECO:0000256" key="6">
    <source>
        <dbReference type="ARBA" id="ARBA00022925"/>
    </source>
</evidence>
<keyword evidence="10" id="KW-0675">Receptor</keyword>
<dbReference type="SUPFAM" id="SSF81321">
    <property type="entry name" value="Family A G protein-coupled receptor-like"/>
    <property type="match status" value="1"/>
</dbReference>
<dbReference type="Pfam" id="PF01036">
    <property type="entry name" value="Bac_rhodopsin"/>
    <property type="match status" value="1"/>
</dbReference>
<feature type="transmembrane region" description="Helical" evidence="11">
    <location>
        <begin position="122"/>
        <end position="143"/>
    </location>
</feature>
<dbReference type="GO" id="GO:0005216">
    <property type="term" value="F:monoatomic ion channel activity"/>
    <property type="evidence" value="ECO:0007669"/>
    <property type="project" value="InterPro"/>
</dbReference>
<feature type="transmembrane region" description="Helical" evidence="11">
    <location>
        <begin position="59"/>
        <end position="82"/>
    </location>
</feature>
<evidence type="ECO:0000256" key="4">
    <source>
        <dbReference type="ARBA" id="ARBA00022606"/>
    </source>
</evidence>
<dbReference type="InterPro" id="IPR001425">
    <property type="entry name" value="Arc/bac/fun_rhodopsins"/>
</dbReference>
<dbReference type="CDD" id="cd14965">
    <property type="entry name" value="7tm_Opsins_type1"/>
    <property type="match status" value="1"/>
</dbReference>
<dbReference type="InterPro" id="IPR018229">
    <property type="entry name" value="Rhodopsin_retinal_BS"/>
</dbReference>
<sequence length="255" mass="27901">MAPVEDGVVTRLLPADCLAIEEIGASGAVFDILAFILLLTTALFMAFKAVRAEPGVRPFYYVNTFICLVAAFAYFTMIAGMGWETIMGCRQFFYVRYIDWAVTLPLLTLDLGLLAGQDLVTVAAIAGANMMMVAAGYLGSVALVPTVKWLWFIIAIITFVPVVFAIVRIFRQSVIDSNDVDKIELYGKVSLLTIVVWSLYPLVWILGTGVGAFGISAESICYAVLDVISKCVFSFMIVNMNVYESAAPPVHKEYV</sequence>
<dbReference type="GO" id="GO:0007602">
    <property type="term" value="P:phototransduction"/>
    <property type="evidence" value="ECO:0007669"/>
    <property type="project" value="UniProtKB-KW"/>
</dbReference>
<evidence type="ECO:0008006" key="14">
    <source>
        <dbReference type="Google" id="ProtNLM"/>
    </source>
</evidence>
<comment type="subcellular location">
    <subcellularLocation>
        <location evidence="1">Membrane</location>
        <topology evidence="1">Multi-pass membrane protein</topology>
    </subcellularLocation>
</comment>
<keyword evidence="6" id="KW-0681">Retinal protein</keyword>
<dbReference type="EMBL" id="HBFK01015221">
    <property type="protein sequence ID" value="CAD8742826.1"/>
    <property type="molecule type" value="Transcribed_RNA"/>
</dbReference>
<dbReference type="PROSITE" id="PS00327">
    <property type="entry name" value="BACTERIAL_OPSIN_RET"/>
    <property type="match status" value="1"/>
</dbReference>
<dbReference type="PANTHER" id="PTHR28286">
    <property type="match status" value="1"/>
</dbReference>
<feature type="transmembrane region" description="Helical" evidence="11">
    <location>
        <begin position="149"/>
        <end position="170"/>
    </location>
</feature>
<dbReference type="PRINTS" id="PR00251">
    <property type="entry name" value="BACTRLOPSIN"/>
</dbReference>
<dbReference type="GO" id="GO:0009881">
    <property type="term" value="F:photoreceptor activity"/>
    <property type="evidence" value="ECO:0007669"/>
    <property type="project" value="UniProtKB-KW"/>
</dbReference>
<dbReference type="GO" id="GO:0005886">
    <property type="term" value="C:plasma membrane"/>
    <property type="evidence" value="ECO:0007669"/>
    <property type="project" value="TreeGrafter"/>
</dbReference>
<comment type="similarity">
    <text evidence="2">Belongs to the archaeal/bacterial/fungal opsin family.</text>
</comment>
<evidence type="ECO:0000256" key="1">
    <source>
        <dbReference type="ARBA" id="ARBA00004141"/>
    </source>
</evidence>
<feature type="transmembrane region" description="Helical" evidence="11">
    <location>
        <begin position="28"/>
        <end position="47"/>
    </location>
</feature>
<feature type="transmembrane region" description="Helical" evidence="11">
    <location>
        <begin position="191"/>
        <end position="215"/>
    </location>
</feature>
<gene>
    <name evidence="13" type="ORF">HAND00432_LOCUS20088</name>
    <name evidence="12" type="ORF">HAND1043_LOCUS9320</name>
</gene>
<evidence type="ECO:0000256" key="9">
    <source>
        <dbReference type="ARBA" id="ARBA00023136"/>
    </source>
</evidence>
<evidence type="ECO:0000256" key="7">
    <source>
        <dbReference type="ARBA" id="ARBA00022989"/>
    </source>
</evidence>
<keyword evidence="5 11" id="KW-0812">Transmembrane</keyword>
<keyword evidence="8" id="KW-0157">Chromophore</keyword>
<evidence type="ECO:0000256" key="11">
    <source>
        <dbReference type="SAM" id="Phobius"/>
    </source>
</evidence>
<evidence type="ECO:0000256" key="3">
    <source>
        <dbReference type="ARBA" id="ARBA00022543"/>
    </source>
</evidence>
<organism evidence="13">
    <name type="scientific">Hemiselmis andersenii</name>
    <name type="common">Cryptophyte alga</name>
    <dbReference type="NCBI Taxonomy" id="464988"/>
    <lineage>
        <taxon>Eukaryota</taxon>
        <taxon>Cryptophyceae</taxon>
        <taxon>Cryptomonadales</taxon>
        <taxon>Hemiselmidaceae</taxon>
        <taxon>Hemiselmis</taxon>
    </lineage>
</organism>
<name>A0A6T8K0A8_HEMAN</name>
<keyword evidence="9 11" id="KW-0472">Membrane</keyword>
<evidence type="ECO:0000256" key="2">
    <source>
        <dbReference type="ARBA" id="ARBA00008130"/>
    </source>
</evidence>
<dbReference type="EMBL" id="HBFX01033353">
    <property type="protein sequence ID" value="CAD8969092.1"/>
    <property type="molecule type" value="Transcribed_RNA"/>
</dbReference>
<keyword evidence="7 11" id="KW-1133">Transmembrane helix</keyword>
<dbReference type="PANTHER" id="PTHR28286:SF2">
    <property type="entry name" value="BACTERIORHODOPSIN _OPSIN, NOPA (EUROFUNG)"/>
    <property type="match status" value="1"/>
</dbReference>